<dbReference type="PIRSF" id="PIRSF009193">
    <property type="entry name" value="UCP009193"/>
    <property type="match status" value="1"/>
</dbReference>
<evidence type="ECO:0000313" key="3">
    <source>
        <dbReference type="Proteomes" id="UP000734854"/>
    </source>
</evidence>
<evidence type="ECO:0008006" key="4">
    <source>
        <dbReference type="Google" id="ProtNLM"/>
    </source>
</evidence>
<dbReference type="OrthoDB" id="755598at2759"/>
<accession>A0A8J5GXV4</accession>
<proteinExistence type="predicted"/>
<evidence type="ECO:0000313" key="2">
    <source>
        <dbReference type="EMBL" id="KAG6508693.1"/>
    </source>
</evidence>
<keyword evidence="3" id="KW-1185">Reference proteome</keyword>
<dbReference type="EMBL" id="JACMSC010000009">
    <property type="protein sequence ID" value="KAG6508693.1"/>
    <property type="molecule type" value="Genomic_DNA"/>
</dbReference>
<dbReference type="PANTHER" id="PTHR33675:SF1">
    <property type="entry name" value="HOLOCARBOXYLASE SYNTHETASE"/>
    <property type="match status" value="1"/>
</dbReference>
<reference evidence="2 3" key="1">
    <citation type="submission" date="2020-08" db="EMBL/GenBank/DDBJ databases">
        <title>Plant Genome Project.</title>
        <authorList>
            <person name="Zhang R.-G."/>
        </authorList>
    </citation>
    <scope>NUCLEOTIDE SEQUENCE [LARGE SCALE GENOMIC DNA]</scope>
    <source>
        <tissue evidence="2">Rhizome</tissue>
    </source>
</reference>
<dbReference type="PANTHER" id="PTHR33675">
    <property type="entry name" value="NUCLEAR RECEPTOR FAMILY 2 GROUP C PROTEIN"/>
    <property type="match status" value="1"/>
</dbReference>
<organism evidence="2 3">
    <name type="scientific">Zingiber officinale</name>
    <name type="common">Ginger</name>
    <name type="synonym">Amomum zingiber</name>
    <dbReference type="NCBI Taxonomy" id="94328"/>
    <lineage>
        <taxon>Eukaryota</taxon>
        <taxon>Viridiplantae</taxon>
        <taxon>Streptophyta</taxon>
        <taxon>Embryophyta</taxon>
        <taxon>Tracheophyta</taxon>
        <taxon>Spermatophyta</taxon>
        <taxon>Magnoliopsida</taxon>
        <taxon>Liliopsida</taxon>
        <taxon>Zingiberales</taxon>
        <taxon>Zingiberaceae</taxon>
        <taxon>Zingiber</taxon>
    </lineage>
</organism>
<evidence type="ECO:0000256" key="1">
    <source>
        <dbReference type="SAM" id="MobiDB-lite"/>
    </source>
</evidence>
<protein>
    <recommendedName>
        <fullName evidence="4">Holocarboxylase synthetase</fullName>
    </recommendedName>
</protein>
<feature type="compositionally biased region" description="Polar residues" evidence="1">
    <location>
        <begin position="176"/>
        <end position="189"/>
    </location>
</feature>
<feature type="compositionally biased region" description="Gly residues" evidence="1">
    <location>
        <begin position="150"/>
        <end position="160"/>
    </location>
</feature>
<feature type="region of interest" description="Disordered" evidence="1">
    <location>
        <begin position="121"/>
        <end position="200"/>
    </location>
</feature>
<dbReference type="Proteomes" id="UP000734854">
    <property type="component" value="Unassembled WGS sequence"/>
</dbReference>
<gene>
    <name evidence="2" type="ORF">ZIOFF_034073</name>
</gene>
<dbReference type="InterPro" id="IPR016549">
    <property type="entry name" value="UCP009193"/>
</dbReference>
<name>A0A8J5GXV4_ZINOF</name>
<sequence length="200" mass="22235">MSRKRKTEATRLDEVDRTMYSTFCSAANSLSQLYTQAMNQQKVSFQAGERHALEKLYQWMMRKQEEESRITVADIVAHIQNEMDYAVDDAIGSRSSQTTMQMTNSGIHHLSALFGPPTAGLAPRSAHSDFSNALSSPVRRSLQPFHPDHGGGFYTNGGGLTTANTESRNHDPCQNREANSLDSNYSSMDIHTDSPPRGSY</sequence>
<dbReference type="AlphaFoldDB" id="A0A8J5GXV4"/>
<comment type="caution">
    <text evidence="2">The sequence shown here is derived from an EMBL/GenBank/DDBJ whole genome shotgun (WGS) entry which is preliminary data.</text>
</comment>